<reference evidence="1 2" key="1">
    <citation type="journal article" date="2014" name="Genome Biol. Evol.">
        <title>The genome of the myxosporean Thelohanellus kitauei shows adaptations to nutrient acquisition within its fish host.</title>
        <authorList>
            <person name="Yang Y."/>
            <person name="Xiong J."/>
            <person name="Zhou Z."/>
            <person name="Huo F."/>
            <person name="Miao W."/>
            <person name="Ran C."/>
            <person name="Liu Y."/>
            <person name="Zhang J."/>
            <person name="Feng J."/>
            <person name="Wang M."/>
            <person name="Wang M."/>
            <person name="Wang L."/>
            <person name="Yao B."/>
        </authorList>
    </citation>
    <scope>NUCLEOTIDE SEQUENCE [LARGE SCALE GENOMIC DNA]</scope>
    <source>
        <strain evidence="1">Wuqing</strain>
    </source>
</reference>
<dbReference type="AlphaFoldDB" id="A0A0C2N4T9"/>
<protein>
    <submittedName>
        <fullName evidence="1">Uncharacterized protein</fullName>
    </submittedName>
</protein>
<proteinExistence type="predicted"/>
<accession>A0A0C2N4T9</accession>
<comment type="caution">
    <text evidence="1">The sequence shown here is derived from an EMBL/GenBank/DDBJ whole genome shotgun (WGS) entry which is preliminary data.</text>
</comment>
<name>A0A0C2N4T9_THEKT</name>
<evidence type="ECO:0000313" key="1">
    <source>
        <dbReference type="EMBL" id="KII71370.1"/>
    </source>
</evidence>
<dbReference type="EMBL" id="JWZT01001782">
    <property type="protein sequence ID" value="KII71370.1"/>
    <property type="molecule type" value="Genomic_DNA"/>
</dbReference>
<sequence>MDSVNDKTKSSKINEFYNYIQKMQSSNVSNQICGIIHIIGHFSRIHDPELDHVFVKNFPQPLLAQFNMLNDDQMKANYDENLVGHLFSVFTFIYRNHNLVNDSTARSFLIIFLKCIKNKERTLTFDIAKLIDSIMICLNIEEHKVYDLNASHVNRLCYAKIKENFNQIW</sequence>
<evidence type="ECO:0000313" key="2">
    <source>
        <dbReference type="Proteomes" id="UP000031668"/>
    </source>
</evidence>
<dbReference type="Proteomes" id="UP000031668">
    <property type="component" value="Unassembled WGS sequence"/>
</dbReference>
<keyword evidence="2" id="KW-1185">Reference proteome</keyword>
<gene>
    <name evidence="1" type="ORF">RF11_14382</name>
</gene>
<organism evidence="1 2">
    <name type="scientific">Thelohanellus kitauei</name>
    <name type="common">Myxosporean</name>
    <dbReference type="NCBI Taxonomy" id="669202"/>
    <lineage>
        <taxon>Eukaryota</taxon>
        <taxon>Metazoa</taxon>
        <taxon>Cnidaria</taxon>
        <taxon>Myxozoa</taxon>
        <taxon>Myxosporea</taxon>
        <taxon>Bivalvulida</taxon>
        <taxon>Platysporina</taxon>
        <taxon>Myxobolidae</taxon>
        <taxon>Thelohanellus</taxon>
    </lineage>
</organism>